<sequence length="41" mass="4698">MDYIMTHADWLILGYTAIIILFGIACYIGLVKLIMKGKHEK</sequence>
<dbReference type="Proteomes" id="UP000015042">
    <property type="component" value="Chromosome"/>
</dbReference>
<name>S5NI77_SALBN</name>
<dbReference type="PATRIC" id="fig|1197719.3.peg.2795"/>
<organism evidence="2 3">
    <name type="scientific">Salmonella bongori N268-08</name>
    <dbReference type="NCBI Taxonomy" id="1197719"/>
    <lineage>
        <taxon>Bacteria</taxon>
        <taxon>Pseudomonadati</taxon>
        <taxon>Pseudomonadota</taxon>
        <taxon>Gammaproteobacteria</taxon>
        <taxon>Enterobacterales</taxon>
        <taxon>Enterobacteriaceae</taxon>
        <taxon>Salmonella</taxon>
    </lineage>
</organism>
<dbReference type="EMBL" id="CP006608">
    <property type="protein sequence ID" value="AGR59987.1"/>
    <property type="molecule type" value="Genomic_DNA"/>
</dbReference>
<evidence type="ECO:0000256" key="1">
    <source>
        <dbReference type="SAM" id="Phobius"/>
    </source>
</evidence>
<proteinExistence type="predicted"/>
<evidence type="ECO:0000313" key="3">
    <source>
        <dbReference type="Proteomes" id="UP000015042"/>
    </source>
</evidence>
<dbReference type="HOGENOM" id="CLU_3348374_0_0_6"/>
<gene>
    <name evidence="2" type="ORF">A464_2802</name>
</gene>
<keyword evidence="1" id="KW-0472">Membrane</keyword>
<protein>
    <submittedName>
        <fullName evidence="2">Uncharacterized protein</fullName>
    </submittedName>
</protein>
<reference evidence="2 3" key="1">
    <citation type="submission" date="2013-07" db="EMBL/GenBank/DDBJ databases">
        <title>Genome sequence of Salmonella bongori N268-08 - a rare clinical isolate.</title>
        <authorList>
            <person name="Marti R."/>
            <person name="Hagens S."/>
            <person name="Loessner M.J."/>
            <person name="Klumpp J."/>
        </authorList>
    </citation>
    <scope>NUCLEOTIDE SEQUENCE [LARGE SCALE GENOMIC DNA]</scope>
    <source>
        <strain evidence="2 3">N268-08</strain>
    </source>
</reference>
<accession>S5NI77</accession>
<evidence type="ECO:0000313" key="2">
    <source>
        <dbReference type="EMBL" id="AGR59987.1"/>
    </source>
</evidence>
<feature type="transmembrane region" description="Helical" evidence="1">
    <location>
        <begin position="12"/>
        <end position="35"/>
    </location>
</feature>
<dbReference type="AlphaFoldDB" id="S5NI77"/>
<dbReference type="KEGG" id="sbz:A464_2802"/>
<dbReference type="eggNOG" id="ENOG5031AWD">
    <property type="taxonomic scope" value="Bacteria"/>
</dbReference>
<keyword evidence="1" id="KW-0812">Transmembrane</keyword>
<keyword evidence="1" id="KW-1133">Transmembrane helix</keyword>